<keyword evidence="1" id="KW-0812">Transmembrane</keyword>
<dbReference type="AlphaFoldDB" id="A0A1Z3N8D5"/>
<reference evidence="2 3" key="1">
    <citation type="submission" date="2017-04" db="EMBL/GenBank/DDBJ databases">
        <title>Whole genome sequence of Bdellovibrio bacteriovorus strain SSB218315.</title>
        <authorList>
            <person name="Oyedara O."/>
            <person name="Rodriguez-Perez M.A."/>
        </authorList>
    </citation>
    <scope>NUCLEOTIDE SEQUENCE [LARGE SCALE GENOMIC DNA]</scope>
    <source>
        <strain evidence="2 3">SSB218315</strain>
    </source>
</reference>
<dbReference type="EMBL" id="CP020946">
    <property type="protein sequence ID" value="ASD63681.1"/>
    <property type="molecule type" value="Genomic_DNA"/>
</dbReference>
<keyword evidence="1" id="KW-0472">Membrane</keyword>
<evidence type="ECO:0000313" key="2">
    <source>
        <dbReference type="EMBL" id="ASD63681.1"/>
    </source>
</evidence>
<gene>
    <name evidence="2" type="ORF">B9G79_08885</name>
</gene>
<dbReference type="RefSeq" id="WP_088565205.1">
    <property type="nucleotide sequence ID" value="NZ_CP020946.1"/>
</dbReference>
<name>A0A1Z3N8D5_BDEBC</name>
<proteinExistence type="predicted"/>
<keyword evidence="1" id="KW-1133">Transmembrane helix</keyword>
<sequence>MSSFVEEFKKYQRQERLLTGALVLLSVMAPVSFTWLMDEKVHWAVALSAAFVFVCGAILIHVLRARVAGKLLSKYENLDVGSVLAKKISPAQPRRFVVTNRGFNHFYLRCLNTGEQVLVSKHRVREDFDIAN</sequence>
<dbReference type="OrthoDB" id="5293823at2"/>
<accession>A0A1Z3N8D5</accession>
<protein>
    <submittedName>
        <fullName evidence="2">Uncharacterized protein</fullName>
    </submittedName>
</protein>
<evidence type="ECO:0000256" key="1">
    <source>
        <dbReference type="SAM" id="Phobius"/>
    </source>
</evidence>
<feature type="transmembrane region" description="Helical" evidence="1">
    <location>
        <begin position="43"/>
        <end position="63"/>
    </location>
</feature>
<dbReference type="Proteomes" id="UP000197003">
    <property type="component" value="Chromosome"/>
</dbReference>
<organism evidence="2 3">
    <name type="scientific">Bdellovibrio bacteriovorus</name>
    <dbReference type="NCBI Taxonomy" id="959"/>
    <lineage>
        <taxon>Bacteria</taxon>
        <taxon>Pseudomonadati</taxon>
        <taxon>Bdellovibrionota</taxon>
        <taxon>Bdellovibrionia</taxon>
        <taxon>Bdellovibrionales</taxon>
        <taxon>Pseudobdellovibrionaceae</taxon>
        <taxon>Bdellovibrio</taxon>
    </lineage>
</organism>
<feature type="transmembrane region" description="Helical" evidence="1">
    <location>
        <begin position="17"/>
        <end position="37"/>
    </location>
</feature>
<evidence type="ECO:0000313" key="3">
    <source>
        <dbReference type="Proteomes" id="UP000197003"/>
    </source>
</evidence>